<gene>
    <name evidence="4" type="primary">LOC130461050</name>
</gene>
<feature type="domain" description="Retrotransposon Copia-like N-terminal" evidence="2">
    <location>
        <begin position="22"/>
        <end position="69"/>
    </location>
</feature>
<feature type="region of interest" description="Disordered" evidence="1">
    <location>
        <begin position="237"/>
        <end position="257"/>
    </location>
</feature>
<evidence type="ECO:0000256" key="1">
    <source>
        <dbReference type="SAM" id="MobiDB-lite"/>
    </source>
</evidence>
<evidence type="ECO:0000313" key="3">
    <source>
        <dbReference type="Proteomes" id="UP000813463"/>
    </source>
</evidence>
<dbReference type="GeneID" id="130461050"/>
<dbReference type="Proteomes" id="UP000813463">
    <property type="component" value="Chromosome 5"/>
</dbReference>
<dbReference type="PANTHER" id="PTHR34222:SF28">
    <property type="entry name" value="CCHC-TYPE DOMAIN-CONTAINING PROTEIN"/>
    <property type="match status" value="1"/>
</dbReference>
<proteinExistence type="predicted"/>
<sequence>MGDEEKQPTQPRYEAFSKYYLHPSEGTGTVISPILLRGNNYDQCVRSLRNNLKAKNKLGFIDGTIFEPEPTSEEYEQWGLLMMDPFPSLNIAYAKVATDERHHTVVEAQEARPDNVGFAASGSASGRLVPFGKTATGDESRVCSHCGEKGHEKARCFKLHGYPDWWVGGRGGRTGGRGGRSGGRGGRGCGGFTGNTGTRTGDASSSQPLGESDRQSVPTLSDSQFVQLMSVVDGAKSTNEHLNGPHFEEPDWSGGAV</sequence>
<protein>
    <submittedName>
        <fullName evidence="4">Uncharacterized protein isoform X1</fullName>
    </submittedName>
</protein>
<name>A0ABM3QNH1_SPIOL</name>
<reference evidence="4" key="2">
    <citation type="submission" date="2025-08" db="UniProtKB">
        <authorList>
            <consortium name="RefSeq"/>
        </authorList>
    </citation>
    <scope>IDENTIFICATION</scope>
    <source>
        <tissue evidence="4">Leaf</tissue>
    </source>
</reference>
<evidence type="ECO:0000313" key="4">
    <source>
        <dbReference type="RefSeq" id="XP_056684915.1"/>
    </source>
</evidence>
<dbReference type="Pfam" id="PF14244">
    <property type="entry name" value="Retrotran_gag_3"/>
    <property type="match status" value="1"/>
</dbReference>
<keyword evidence="3" id="KW-1185">Reference proteome</keyword>
<feature type="compositionally biased region" description="Gly residues" evidence="1">
    <location>
        <begin position="173"/>
        <end position="194"/>
    </location>
</feature>
<feature type="compositionally biased region" description="Polar residues" evidence="1">
    <location>
        <begin position="202"/>
        <end position="221"/>
    </location>
</feature>
<reference evidence="3" key="1">
    <citation type="journal article" date="2021" name="Nat. Commun.">
        <title>Genomic analyses provide insights into spinach domestication and the genetic basis of agronomic traits.</title>
        <authorList>
            <person name="Cai X."/>
            <person name="Sun X."/>
            <person name="Xu C."/>
            <person name="Sun H."/>
            <person name="Wang X."/>
            <person name="Ge C."/>
            <person name="Zhang Z."/>
            <person name="Wang Q."/>
            <person name="Fei Z."/>
            <person name="Jiao C."/>
            <person name="Wang Q."/>
        </authorList>
    </citation>
    <scope>NUCLEOTIDE SEQUENCE [LARGE SCALE GENOMIC DNA]</scope>
    <source>
        <strain evidence="3">cv. Varoflay</strain>
    </source>
</reference>
<accession>A0ABM3QNH1</accession>
<dbReference type="PANTHER" id="PTHR34222">
    <property type="entry name" value="GAG_PRE-INTEGRS DOMAIN-CONTAINING PROTEIN"/>
    <property type="match status" value="1"/>
</dbReference>
<evidence type="ECO:0000259" key="2">
    <source>
        <dbReference type="Pfam" id="PF14244"/>
    </source>
</evidence>
<organism evidence="3 4">
    <name type="scientific">Spinacia oleracea</name>
    <name type="common">Spinach</name>
    <dbReference type="NCBI Taxonomy" id="3562"/>
    <lineage>
        <taxon>Eukaryota</taxon>
        <taxon>Viridiplantae</taxon>
        <taxon>Streptophyta</taxon>
        <taxon>Embryophyta</taxon>
        <taxon>Tracheophyta</taxon>
        <taxon>Spermatophyta</taxon>
        <taxon>Magnoliopsida</taxon>
        <taxon>eudicotyledons</taxon>
        <taxon>Gunneridae</taxon>
        <taxon>Pentapetalae</taxon>
        <taxon>Caryophyllales</taxon>
        <taxon>Chenopodiaceae</taxon>
        <taxon>Chenopodioideae</taxon>
        <taxon>Anserineae</taxon>
        <taxon>Spinacia</taxon>
    </lineage>
</organism>
<feature type="region of interest" description="Disordered" evidence="1">
    <location>
        <begin position="173"/>
        <end position="221"/>
    </location>
</feature>
<dbReference type="RefSeq" id="XP_056684915.1">
    <property type="nucleotide sequence ID" value="XM_056828937.1"/>
</dbReference>
<dbReference type="InterPro" id="IPR029472">
    <property type="entry name" value="Copia-like_N"/>
</dbReference>